<organism evidence="1 2">
    <name type="scientific">Methanobrevibacter millerae</name>
    <dbReference type="NCBI Taxonomy" id="230361"/>
    <lineage>
        <taxon>Archaea</taxon>
        <taxon>Methanobacteriati</taxon>
        <taxon>Methanobacteriota</taxon>
        <taxon>Methanomada group</taxon>
        <taxon>Methanobacteria</taxon>
        <taxon>Methanobacteriales</taxon>
        <taxon>Methanobacteriaceae</taxon>
        <taxon>Methanobrevibacter</taxon>
    </lineage>
</organism>
<gene>
    <name evidence="1" type="ORF">sm9_0635</name>
</gene>
<dbReference type="KEGG" id="mmil:sm9_0635"/>
<name>A0A0U2V1P4_9EURY</name>
<accession>A0A0U2V1P4</accession>
<dbReference type="GeneID" id="26735609"/>
<keyword evidence="2" id="KW-1185">Reference proteome</keyword>
<dbReference type="OrthoDB" id="78148at2157"/>
<evidence type="ECO:0000313" key="1">
    <source>
        <dbReference type="EMBL" id="ALT68434.1"/>
    </source>
</evidence>
<reference evidence="1 2" key="1">
    <citation type="submission" date="2015-04" db="EMBL/GenBank/DDBJ databases">
        <title>The complete genome sequence of the rumen methanogen Methanobrevibacter millerae SM9.</title>
        <authorList>
            <person name="Leahy S.C."/>
            <person name="Kelly W.J."/>
            <person name="Pacheco D.M."/>
            <person name="Li D."/>
            <person name="Altermann E."/>
            <person name="Attwood G.T."/>
        </authorList>
    </citation>
    <scope>NUCLEOTIDE SEQUENCE [LARGE SCALE GENOMIC DNA]</scope>
    <source>
        <strain evidence="1 2">SM9</strain>
    </source>
</reference>
<protein>
    <submittedName>
        <fullName evidence="1">Uncharacterized protein</fullName>
    </submittedName>
</protein>
<evidence type="ECO:0000313" key="2">
    <source>
        <dbReference type="Proteomes" id="UP000067738"/>
    </source>
</evidence>
<dbReference type="PATRIC" id="fig|230361.4.peg.657"/>
<dbReference type="AlphaFoldDB" id="A0A0U2V1P4"/>
<sequence length="175" mass="20361">MNEENMQKEIIIIKEVFDEERKILGFAPPEMTDIKKNCYKGGDIFITENGELIDLEYQINDFDENELAKYIELAEELYNINNVSISIYVLCPDTVKILTPECTIPSEASFNIKLACFAGSPIYDILYHIKEKIDKNICISNEDIHTLFMIPLYCPEKDRKNLRIECLRLLNRALK</sequence>
<proteinExistence type="predicted"/>
<dbReference type="Proteomes" id="UP000067738">
    <property type="component" value="Chromosome"/>
</dbReference>
<dbReference type="RefSeq" id="WP_058738754.1">
    <property type="nucleotide sequence ID" value="NZ_CP011266.1"/>
</dbReference>
<dbReference type="EMBL" id="CP011266">
    <property type="protein sequence ID" value="ALT68434.1"/>
    <property type="molecule type" value="Genomic_DNA"/>
</dbReference>